<evidence type="ECO:0000313" key="4">
    <source>
        <dbReference type="EMBL" id="KAG6464170.1"/>
    </source>
</evidence>
<dbReference type="PANTHER" id="PTHR12411">
    <property type="entry name" value="CYSTEINE PROTEASE FAMILY C1-RELATED"/>
    <property type="match status" value="1"/>
</dbReference>
<feature type="region of interest" description="Disordered" evidence="2">
    <location>
        <begin position="284"/>
        <end position="333"/>
    </location>
</feature>
<evidence type="ECO:0000259" key="3">
    <source>
        <dbReference type="SMART" id="SM00645"/>
    </source>
</evidence>
<dbReference type="InterPro" id="IPR013128">
    <property type="entry name" value="Peptidase_C1A"/>
</dbReference>
<dbReference type="PROSITE" id="PS00639">
    <property type="entry name" value="THIOL_PROTEASE_HIS"/>
    <property type="match status" value="1"/>
</dbReference>
<protein>
    <recommendedName>
        <fullName evidence="3">Peptidase C1A papain C-terminal domain-containing protein</fullName>
    </recommendedName>
</protein>
<proteinExistence type="predicted"/>
<keyword evidence="5" id="KW-1185">Reference proteome</keyword>
<dbReference type="EMBL" id="JH669109">
    <property type="protein sequence ID" value="KAG6464170.1"/>
    <property type="molecule type" value="Genomic_DNA"/>
</dbReference>
<dbReference type="SMART" id="SM00645">
    <property type="entry name" value="Pept_C1"/>
    <property type="match status" value="1"/>
</dbReference>
<dbReference type="InterPro" id="IPR039417">
    <property type="entry name" value="Peptidase_C1A_papain-like"/>
</dbReference>
<organism evidence="4 5">
    <name type="scientific">Manduca sexta</name>
    <name type="common">Tobacco hawkmoth</name>
    <name type="synonym">Tobacco hornworm</name>
    <dbReference type="NCBI Taxonomy" id="7130"/>
    <lineage>
        <taxon>Eukaryota</taxon>
        <taxon>Metazoa</taxon>
        <taxon>Ecdysozoa</taxon>
        <taxon>Arthropoda</taxon>
        <taxon>Hexapoda</taxon>
        <taxon>Insecta</taxon>
        <taxon>Pterygota</taxon>
        <taxon>Neoptera</taxon>
        <taxon>Endopterygota</taxon>
        <taxon>Lepidoptera</taxon>
        <taxon>Glossata</taxon>
        <taxon>Ditrysia</taxon>
        <taxon>Bombycoidea</taxon>
        <taxon>Sphingidae</taxon>
        <taxon>Sphinginae</taxon>
        <taxon>Sphingini</taxon>
        <taxon>Manduca</taxon>
    </lineage>
</organism>
<sequence length="878" mass="96447">MLEPSRARLKMRARQRSRSRPRAAWVARGRGAWPRVSLLLHSRAAKYATTAYIHRPSQNVRAASAAPNEIVTLRALDPALAPPAAPAPDATRRAVRATTADAWFNLISEYIGGGEATTAEGDATSWFPRPVPVVLPLGAGSDQKPLSMPVLLVPVPVPVSAPRAPAECSSQTRASAVPETTKPSGRWQLKSRQRVRPAPQREHYQLRKDVVLPAALTSAPNSAPATAPIPVSMDISTVLRPTAPQNNGVRKPSNQLLLVPAGSPQWLVELFRVQLPTDPHLPPMVISHDENEEEDKVRRPTPPAGSAPTRPLRSDQGAKTTTLAEPPRPRFDRSLMLRGELTVPRAGYTESYIAWWDSQSGAARVDYFDGGTSTYRLVGADGSMRGVRVSMDRTGERHVVRCAVTAPRRASLMDRAPPALPHLGLFSFAGYVETAGGRVERWRHTVAGRGGELGGVRGEALTFRHELELQRAADNDTALPLKYTVSVDSSVLGADCEGYEHRYTEVRLGEHEPALLRLDTEEVCEETELTEQWELVEPLREFTLEYRDPRYNGLFDSFQEQYDRAYAGDTEQAVRKALLIQHLRFIDAGNRMGSTALLGNNFLGDRLDTELESLYGVDTTGVTDELANGATGNVRTRRDTELLPQEFDWRKKGGVTEVRFQGTTCASCWAFAVTGAVEGALFVRTGRLTRLSEQQLVDCAGRFGGRGCNGTWPRAAYDYIQQRGLNEHKSYVPYVARQTASCLDGAYSPATYISGHVNVTQFSVRALKAAVRQHAPAVVIVDGKAKSFIFYKDGVLEDNRCGKRLRKLNHAVLAVGWGEKNGAPYFILKNSWSERWGEEGYVKVAAESNTCGVLTAPSYPILDRENVVQREPAGARAA</sequence>
<dbReference type="Proteomes" id="UP000791440">
    <property type="component" value="Unassembled WGS sequence"/>
</dbReference>
<feature type="region of interest" description="Disordered" evidence="2">
    <location>
        <begin position="164"/>
        <end position="185"/>
    </location>
</feature>
<name>A0A921ZUX7_MANSE</name>
<comment type="caution">
    <text evidence="4">The sequence shown here is derived from an EMBL/GenBank/DDBJ whole genome shotgun (WGS) entry which is preliminary data.</text>
</comment>
<evidence type="ECO:0000313" key="5">
    <source>
        <dbReference type="Proteomes" id="UP000791440"/>
    </source>
</evidence>
<reference evidence="4" key="1">
    <citation type="journal article" date="2016" name="Insect Biochem. Mol. Biol.">
        <title>Multifaceted biological insights from a draft genome sequence of the tobacco hornworm moth, Manduca sexta.</title>
        <authorList>
            <person name="Kanost M.R."/>
            <person name="Arrese E.L."/>
            <person name="Cao X."/>
            <person name="Chen Y.R."/>
            <person name="Chellapilla S."/>
            <person name="Goldsmith M.R."/>
            <person name="Grosse-Wilde E."/>
            <person name="Heckel D.G."/>
            <person name="Herndon N."/>
            <person name="Jiang H."/>
            <person name="Papanicolaou A."/>
            <person name="Qu J."/>
            <person name="Soulages J.L."/>
            <person name="Vogel H."/>
            <person name="Walters J."/>
            <person name="Waterhouse R.M."/>
            <person name="Ahn S.J."/>
            <person name="Almeida F.C."/>
            <person name="An C."/>
            <person name="Aqrawi P."/>
            <person name="Bretschneider A."/>
            <person name="Bryant W.B."/>
            <person name="Bucks S."/>
            <person name="Chao H."/>
            <person name="Chevignon G."/>
            <person name="Christen J.M."/>
            <person name="Clarke D.F."/>
            <person name="Dittmer N.T."/>
            <person name="Ferguson L.C.F."/>
            <person name="Garavelou S."/>
            <person name="Gordon K.H.J."/>
            <person name="Gunaratna R.T."/>
            <person name="Han Y."/>
            <person name="Hauser F."/>
            <person name="He Y."/>
            <person name="Heidel-Fischer H."/>
            <person name="Hirsh A."/>
            <person name="Hu Y."/>
            <person name="Jiang H."/>
            <person name="Kalra D."/>
            <person name="Klinner C."/>
            <person name="Konig C."/>
            <person name="Kovar C."/>
            <person name="Kroll A.R."/>
            <person name="Kuwar S.S."/>
            <person name="Lee S.L."/>
            <person name="Lehman R."/>
            <person name="Li K."/>
            <person name="Li Z."/>
            <person name="Liang H."/>
            <person name="Lovelace S."/>
            <person name="Lu Z."/>
            <person name="Mansfield J.H."/>
            <person name="McCulloch K.J."/>
            <person name="Mathew T."/>
            <person name="Morton B."/>
            <person name="Muzny D.M."/>
            <person name="Neunemann D."/>
            <person name="Ongeri F."/>
            <person name="Pauchet Y."/>
            <person name="Pu L.L."/>
            <person name="Pyrousis I."/>
            <person name="Rao X.J."/>
            <person name="Redding A."/>
            <person name="Roesel C."/>
            <person name="Sanchez-Gracia A."/>
            <person name="Schaack S."/>
            <person name="Shukla A."/>
            <person name="Tetreau G."/>
            <person name="Wang Y."/>
            <person name="Xiong G.H."/>
            <person name="Traut W."/>
            <person name="Walsh T.K."/>
            <person name="Worley K.C."/>
            <person name="Wu D."/>
            <person name="Wu W."/>
            <person name="Wu Y.Q."/>
            <person name="Zhang X."/>
            <person name="Zou Z."/>
            <person name="Zucker H."/>
            <person name="Briscoe A.D."/>
            <person name="Burmester T."/>
            <person name="Clem R.J."/>
            <person name="Feyereisen R."/>
            <person name="Grimmelikhuijzen C.J.P."/>
            <person name="Hamodrakas S.J."/>
            <person name="Hansson B.S."/>
            <person name="Huguet E."/>
            <person name="Jermiin L.S."/>
            <person name="Lan Q."/>
            <person name="Lehman H.K."/>
            <person name="Lorenzen M."/>
            <person name="Merzendorfer H."/>
            <person name="Michalopoulos I."/>
            <person name="Morton D.B."/>
            <person name="Muthukrishnan S."/>
            <person name="Oakeshott J.G."/>
            <person name="Palmer W."/>
            <person name="Park Y."/>
            <person name="Passarelli A.L."/>
            <person name="Rozas J."/>
            <person name="Schwartz L.M."/>
            <person name="Smith W."/>
            <person name="Southgate A."/>
            <person name="Vilcinskas A."/>
            <person name="Vogt R."/>
            <person name="Wang P."/>
            <person name="Werren J."/>
            <person name="Yu X.Q."/>
            <person name="Zhou J.J."/>
            <person name="Brown S.J."/>
            <person name="Scherer S.E."/>
            <person name="Richards S."/>
            <person name="Blissard G.W."/>
        </authorList>
    </citation>
    <scope>NUCLEOTIDE SEQUENCE</scope>
</reference>
<feature type="domain" description="Peptidase C1A papain C-terminal" evidence="3">
    <location>
        <begin position="643"/>
        <end position="861"/>
    </location>
</feature>
<keyword evidence="1" id="KW-1015">Disulfide bond</keyword>
<evidence type="ECO:0000256" key="1">
    <source>
        <dbReference type="ARBA" id="ARBA00023157"/>
    </source>
</evidence>
<gene>
    <name evidence="4" type="ORF">O3G_MSEX014330</name>
</gene>
<dbReference type="Pfam" id="PF00112">
    <property type="entry name" value="Peptidase_C1"/>
    <property type="match status" value="1"/>
</dbReference>
<feature type="compositionally biased region" description="Basic residues" evidence="2">
    <location>
        <begin position="7"/>
        <end position="21"/>
    </location>
</feature>
<dbReference type="InterPro" id="IPR025660">
    <property type="entry name" value="Pept_his_AS"/>
</dbReference>
<evidence type="ECO:0000256" key="2">
    <source>
        <dbReference type="SAM" id="MobiDB-lite"/>
    </source>
</evidence>
<dbReference type="CDD" id="cd02248">
    <property type="entry name" value="Peptidase_C1A"/>
    <property type="match status" value="1"/>
</dbReference>
<accession>A0A921ZUX7</accession>
<dbReference type="InterPro" id="IPR000668">
    <property type="entry name" value="Peptidase_C1A_C"/>
</dbReference>
<dbReference type="GO" id="GO:0008234">
    <property type="term" value="F:cysteine-type peptidase activity"/>
    <property type="evidence" value="ECO:0007669"/>
    <property type="project" value="InterPro"/>
</dbReference>
<dbReference type="FunFam" id="3.90.70.10:FF:000332">
    <property type="entry name" value="Cathepsin L1"/>
    <property type="match status" value="1"/>
</dbReference>
<feature type="region of interest" description="Disordered" evidence="2">
    <location>
        <begin position="1"/>
        <end position="22"/>
    </location>
</feature>
<dbReference type="GO" id="GO:0006508">
    <property type="term" value="P:proteolysis"/>
    <property type="evidence" value="ECO:0007669"/>
    <property type="project" value="InterPro"/>
</dbReference>
<reference evidence="4" key="2">
    <citation type="submission" date="2020-12" db="EMBL/GenBank/DDBJ databases">
        <authorList>
            <person name="Kanost M."/>
        </authorList>
    </citation>
    <scope>NUCLEOTIDE SEQUENCE</scope>
</reference>
<dbReference type="AlphaFoldDB" id="A0A921ZUX7"/>